<sequence length="143" mass="15207">MNRYASSGAEREPLLSPEEPATSQTIAPSSYPDYPNQTTFIRSPASALPLALISALALAATAATQIYVYADLLCLDPSHCDDSERRKFAASVAIATTVANALAPFTLSAFEALVRRNSRISLALWILVRSMSVGALVLGGTYN</sequence>
<name>A0AAN7URN8_9PEZI</name>
<accession>A0AAN7URN8</accession>
<organism evidence="3 4">
    <name type="scientific">Xylaria bambusicola</name>
    <dbReference type="NCBI Taxonomy" id="326684"/>
    <lineage>
        <taxon>Eukaryota</taxon>
        <taxon>Fungi</taxon>
        <taxon>Dikarya</taxon>
        <taxon>Ascomycota</taxon>
        <taxon>Pezizomycotina</taxon>
        <taxon>Sordariomycetes</taxon>
        <taxon>Xylariomycetidae</taxon>
        <taxon>Xylariales</taxon>
        <taxon>Xylariaceae</taxon>
        <taxon>Xylaria</taxon>
    </lineage>
</organism>
<comment type="caution">
    <text evidence="3">The sequence shown here is derived from an EMBL/GenBank/DDBJ whole genome shotgun (WGS) entry which is preliminary data.</text>
</comment>
<reference evidence="3 4" key="1">
    <citation type="submission" date="2023-10" db="EMBL/GenBank/DDBJ databases">
        <title>Draft genome sequence of Xylaria bambusicola isolate GMP-LS, the root and basal stem rot pathogen of sugarcane in Indonesia.</title>
        <authorList>
            <person name="Selvaraj P."/>
            <person name="Muralishankar V."/>
            <person name="Muruganantham S."/>
            <person name="Sp S."/>
            <person name="Haryani S."/>
            <person name="Lau K.J.X."/>
            <person name="Naqvi N.I."/>
        </authorList>
    </citation>
    <scope>NUCLEOTIDE SEQUENCE [LARGE SCALE GENOMIC DNA]</scope>
    <source>
        <strain evidence="3">GMP-LS</strain>
    </source>
</reference>
<dbReference type="AlphaFoldDB" id="A0AAN7URN8"/>
<gene>
    <name evidence="3" type="ORF">RRF57_013380</name>
</gene>
<dbReference type="Proteomes" id="UP001305414">
    <property type="component" value="Unassembled WGS sequence"/>
</dbReference>
<keyword evidence="2" id="KW-0812">Transmembrane</keyword>
<keyword evidence="2" id="KW-0472">Membrane</keyword>
<proteinExistence type="predicted"/>
<protein>
    <submittedName>
        <fullName evidence="3">Uncharacterized protein</fullName>
    </submittedName>
</protein>
<keyword evidence="2" id="KW-1133">Transmembrane helix</keyword>
<feature type="transmembrane region" description="Helical" evidence="2">
    <location>
        <begin position="47"/>
        <end position="68"/>
    </location>
</feature>
<evidence type="ECO:0000256" key="2">
    <source>
        <dbReference type="SAM" id="Phobius"/>
    </source>
</evidence>
<dbReference type="EMBL" id="JAWHQM010000217">
    <property type="protein sequence ID" value="KAK5637665.1"/>
    <property type="molecule type" value="Genomic_DNA"/>
</dbReference>
<evidence type="ECO:0000256" key="1">
    <source>
        <dbReference type="SAM" id="MobiDB-lite"/>
    </source>
</evidence>
<keyword evidence="4" id="KW-1185">Reference proteome</keyword>
<evidence type="ECO:0000313" key="3">
    <source>
        <dbReference type="EMBL" id="KAK5637665.1"/>
    </source>
</evidence>
<evidence type="ECO:0000313" key="4">
    <source>
        <dbReference type="Proteomes" id="UP001305414"/>
    </source>
</evidence>
<feature type="transmembrane region" description="Helical" evidence="2">
    <location>
        <begin position="122"/>
        <end position="142"/>
    </location>
</feature>
<feature type="region of interest" description="Disordered" evidence="1">
    <location>
        <begin position="1"/>
        <end position="29"/>
    </location>
</feature>
<feature type="transmembrane region" description="Helical" evidence="2">
    <location>
        <begin position="88"/>
        <end position="110"/>
    </location>
</feature>